<comment type="caution">
    <text evidence="1">The sequence shown here is derived from an EMBL/GenBank/DDBJ whole genome shotgun (WGS) entry which is preliminary data.</text>
</comment>
<evidence type="ECO:0000313" key="1">
    <source>
        <dbReference type="EMBL" id="KAK4149171.1"/>
    </source>
</evidence>
<protein>
    <submittedName>
        <fullName evidence="1">Uncharacterized protein</fullName>
    </submittedName>
</protein>
<proteinExistence type="predicted"/>
<gene>
    <name evidence="1" type="ORF">C8A00DRAFT_38231</name>
</gene>
<reference evidence="1" key="1">
    <citation type="journal article" date="2023" name="Mol. Phylogenet. Evol.">
        <title>Genome-scale phylogeny and comparative genomics of the fungal order Sordariales.</title>
        <authorList>
            <person name="Hensen N."/>
            <person name="Bonometti L."/>
            <person name="Westerberg I."/>
            <person name="Brannstrom I.O."/>
            <person name="Guillou S."/>
            <person name="Cros-Aarteil S."/>
            <person name="Calhoun S."/>
            <person name="Haridas S."/>
            <person name="Kuo A."/>
            <person name="Mondo S."/>
            <person name="Pangilinan J."/>
            <person name="Riley R."/>
            <person name="LaButti K."/>
            <person name="Andreopoulos B."/>
            <person name="Lipzen A."/>
            <person name="Chen C."/>
            <person name="Yan M."/>
            <person name="Daum C."/>
            <person name="Ng V."/>
            <person name="Clum A."/>
            <person name="Steindorff A."/>
            <person name="Ohm R.A."/>
            <person name="Martin F."/>
            <person name="Silar P."/>
            <person name="Natvig D.O."/>
            <person name="Lalanne C."/>
            <person name="Gautier V."/>
            <person name="Ament-Velasquez S.L."/>
            <person name="Kruys A."/>
            <person name="Hutchinson M.I."/>
            <person name="Powell A.J."/>
            <person name="Barry K."/>
            <person name="Miller A.N."/>
            <person name="Grigoriev I.V."/>
            <person name="Debuchy R."/>
            <person name="Gladieux P."/>
            <person name="Hiltunen Thoren M."/>
            <person name="Johannesson H."/>
        </authorList>
    </citation>
    <scope>NUCLEOTIDE SEQUENCE</scope>
    <source>
        <strain evidence="1">CBS 538.74</strain>
    </source>
</reference>
<accession>A0AAN6VE25</accession>
<keyword evidence="2" id="KW-1185">Reference proteome</keyword>
<dbReference type="Proteomes" id="UP001302745">
    <property type="component" value="Unassembled WGS sequence"/>
</dbReference>
<dbReference type="AlphaFoldDB" id="A0AAN6VE25"/>
<evidence type="ECO:0000313" key="2">
    <source>
        <dbReference type="Proteomes" id="UP001302745"/>
    </source>
</evidence>
<sequence>MAQNNEVLVQTVDDFSRMISRQGAARPALFCFYELKACKVGLIAGMEDDINMPREFIVGEPSATFDAFPKEGLALDHFGMNKFEEEEDGIFHQVRRQLVKMAENSAVIMEQRGLARSHGLEV</sequence>
<dbReference type="EMBL" id="MU857192">
    <property type="protein sequence ID" value="KAK4149171.1"/>
    <property type="molecule type" value="Genomic_DNA"/>
</dbReference>
<reference evidence="1" key="2">
    <citation type="submission" date="2023-05" db="EMBL/GenBank/DDBJ databases">
        <authorList>
            <consortium name="Lawrence Berkeley National Laboratory"/>
            <person name="Steindorff A."/>
            <person name="Hensen N."/>
            <person name="Bonometti L."/>
            <person name="Westerberg I."/>
            <person name="Brannstrom I.O."/>
            <person name="Guillou S."/>
            <person name="Cros-Aarteil S."/>
            <person name="Calhoun S."/>
            <person name="Haridas S."/>
            <person name="Kuo A."/>
            <person name="Mondo S."/>
            <person name="Pangilinan J."/>
            <person name="Riley R."/>
            <person name="Labutti K."/>
            <person name="Andreopoulos B."/>
            <person name="Lipzen A."/>
            <person name="Chen C."/>
            <person name="Yanf M."/>
            <person name="Daum C."/>
            <person name="Ng V."/>
            <person name="Clum A."/>
            <person name="Ohm R."/>
            <person name="Martin F."/>
            <person name="Silar P."/>
            <person name="Natvig D."/>
            <person name="Lalanne C."/>
            <person name="Gautier V."/>
            <person name="Ament-Velasquez S.L."/>
            <person name="Kruys A."/>
            <person name="Hutchinson M.I."/>
            <person name="Powell A.J."/>
            <person name="Barry K."/>
            <person name="Miller A.N."/>
            <person name="Grigoriev I.V."/>
            <person name="Debuchy R."/>
            <person name="Gladieux P."/>
            <person name="Thoren M.H."/>
            <person name="Johannesson H."/>
        </authorList>
    </citation>
    <scope>NUCLEOTIDE SEQUENCE</scope>
    <source>
        <strain evidence="1">CBS 538.74</strain>
    </source>
</reference>
<name>A0AAN6VE25_9PEZI</name>
<organism evidence="1 2">
    <name type="scientific">Chaetomidium leptoderma</name>
    <dbReference type="NCBI Taxonomy" id="669021"/>
    <lineage>
        <taxon>Eukaryota</taxon>
        <taxon>Fungi</taxon>
        <taxon>Dikarya</taxon>
        <taxon>Ascomycota</taxon>
        <taxon>Pezizomycotina</taxon>
        <taxon>Sordariomycetes</taxon>
        <taxon>Sordariomycetidae</taxon>
        <taxon>Sordariales</taxon>
        <taxon>Chaetomiaceae</taxon>
        <taxon>Chaetomidium</taxon>
    </lineage>
</organism>